<dbReference type="EMBL" id="SMKE01000167">
    <property type="protein sequence ID" value="TDB99463.1"/>
    <property type="molecule type" value="Genomic_DNA"/>
</dbReference>
<reference evidence="1 2" key="1">
    <citation type="submission" date="2019-02" db="EMBL/GenBank/DDBJ databases">
        <title>Draft genome sequences of novel Actinobacteria.</title>
        <authorList>
            <person name="Sahin N."/>
            <person name="Ay H."/>
            <person name="Saygin H."/>
        </authorList>
    </citation>
    <scope>NUCLEOTIDE SEQUENCE [LARGE SCALE GENOMIC DNA]</scope>
    <source>
        <strain evidence="1 2">JCM 30529</strain>
    </source>
</reference>
<protein>
    <submittedName>
        <fullName evidence="1">Uncharacterized protein</fullName>
    </submittedName>
</protein>
<evidence type="ECO:0000313" key="2">
    <source>
        <dbReference type="Proteomes" id="UP000295626"/>
    </source>
</evidence>
<accession>A0ABY2DIL3</accession>
<name>A0ABY2DIL3_9ACTN</name>
<gene>
    <name evidence="1" type="ORF">E1091_06860</name>
</gene>
<dbReference type="Proteomes" id="UP000295626">
    <property type="component" value="Unassembled WGS sequence"/>
</dbReference>
<comment type="caution">
    <text evidence="1">The sequence shown here is derived from an EMBL/GenBank/DDBJ whole genome shotgun (WGS) entry which is preliminary data.</text>
</comment>
<evidence type="ECO:0000313" key="1">
    <source>
        <dbReference type="EMBL" id="TDB99463.1"/>
    </source>
</evidence>
<proteinExistence type="predicted"/>
<keyword evidence="2" id="KW-1185">Reference proteome</keyword>
<sequence>MQFEVINIDGEPSLYAHNVSGDDVGLSYTLTQSEPASNTSVYQPLPKGGAYKCEFDLEQFTDGQVFVAPNPATTASTGGLARTLSFAVRGLTIGAVVQVVGGVKVSVTKDPSTGSFTAVIEATGTPKTLRAQVEATGPDGNMVRAVWDSSNSPSRPNNDTINLPLPAGVNLDPVVQLLQLYVDLDAPGLDAVTADRLREVIYL</sequence>
<organism evidence="1 2">
    <name type="scientific">Micromonospora fluostatini</name>
    <dbReference type="NCBI Taxonomy" id="1629071"/>
    <lineage>
        <taxon>Bacteria</taxon>
        <taxon>Bacillati</taxon>
        <taxon>Actinomycetota</taxon>
        <taxon>Actinomycetes</taxon>
        <taxon>Micromonosporales</taxon>
        <taxon>Micromonosporaceae</taxon>
        <taxon>Micromonospora</taxon>
    </lineage>
</organism>